<dbReference type="InterPro" id="IPR022043">
    <property type="entry name" value="CAF1A_DD"/>
</dbReference>
<evidence type="ECO:0000259" key="10">
    <source>
        <dbReference type="Pfam" id="PF21796"/>
    </source>
</evidence>
<feature type="domain" description="Chromatin assembly factor 1 subunit Cac1-like C-terminal" evidence="10">
    <location>
        <begin position="563"/>
        <end position="618"/>
    </location>
</feature>
<evidence type="ECO:0000259" key="9">
    <source>
        <dbReference type="Pfam" id="PF12253"/>
    </source>
</evidence>
<keyword evidence="12" id="KW-1185">Reference proteome</keyword>
<protein>
    <recommendedName>
        <fullName evidence="13">Chromatin assembly factor 1 subunit A</fullName>
    </recommendedName>
</protein>
<accession>A0A8H3FV68</accession>
<evidence type="ECO:0000313" key="12">
    <source>
        <dbReference type="Proteomes" id="UP000664534"/>
    </source>
</evidence>
<feature type="compositionally biased region" description="Basic and acidic residues" evidence="7">
    <location>
        <begin position="208"/>
        <end position="220"/>
    </location>
</feature>
<evidence type="ECO:0000256" key="3">
    <source>
        <dbReference type="ARBA" id="ARBA00022763"/>
    </source>
</evidence>
<feature type="domain" description="Chromatin assembly factor 1 p150 subunit acidic region" evidence="8">
    <location>
        <begin position="72"/>
        <end position="181"/>
    </location>
</feature>
<reference evidence="11" key="1">
    <citation type="submission" date="2021-03" db="EMBL/GenBank/DDBJ databases">
        <authorList>
            <person name="Tagirdzhanova G."/>
        </authorList>
    </citation>
    <scope>NUCLEOTIDE SEQUENCE</scope>
</reference>
<dbReference type="GO" id="GO:0033186">
    <property type="term" value="C:CAF-1 complex"/>
    <property type="evidence" value="ECO:0007669"/>
    <property type="project" value="TreeGrafter"/>
</dbReference>
<evidence type="ECO:0000313" key="11">
    <source>
        <dbReference type="EMBL" id="CAF9930645.1"/>
    </source>
</evidence>
<dbReference type="Pfam" id="PF11600">
    <property type="entry name" value="CAF1A_acidic"/>
    <property type="match status" value="1"/>
</dbReference>
<feature type="compositionally biased region" description="Basic and acidic residues" evidence="7">
    <location>
        <begin position="82"/>
        <end position="164"/>
    </location>
</feature>
<keyword evidence="4" id="KW-0143">Chaperone</keyword>
<evidence type="ECO:0000256" key="5">
    <source>
        <dbReference type="ARBA" id="ARBA00023204"/>
    </source>
</evidence>
<dbReference type="GO" id="GO:0006281">
    <property type="term" value="P:DNA repair"/>
    <property type="evidence" value="ECO:0007669"/>
    <property type="project" value="UniProtKB-KW"/>
</dbReference>
<evidence type="ECO:0000256" key="2">
    <source>
        <dbReference type="ARBA" id="ARBA00022705"/>
    </source>
</evidence>
<comment type="subcellular location">
    <subcellularLocation>
        <location evidence="1">Nucleus</location>
    </subcellularLocation>
</comment>
<keyword evidence="5" id="KW-0234">DNA repair</keyword>
<feature type="region of interest" description="Disordered" evidence="7">
    <location>
        <begin position="379"/>
        <end position="422"/>
    </location>
</feature>
<evidence type="ECO:0000256" key="1">
    <source>
        <dbReference type="ARBA" id="ARBA00004123"/>
    </source>
</evidence>
<sequence length="622" mass="70029">MSSPASLKRSYADTGLDGHLQDQMTPTSSAATHSSQACPPSPSPTNFPISTSSAASNNSAAAVPGPSAATAEKSNKRTKLTFAEKEARQIEKQFKEQQKAEEKSKKEEEKAIKEEEKARRDEEKCVRDAEKEERKKAKEDQAKVREAEKQKKLEEKQKAEDEKNKKARSQLRLNAFFVQPSMSNGTPSGSPTRDTASPLSSRRSSIADIKEMEAPRERSRSVSVTPQKARLPDYERHFPPFFLQSHTVLAPYSRFSRDEKSLDYAQKKIDDGLGQRIETAEPYNPYDLLHIFPKFSQPFPRTRAVKDIMAKFHGSARNPIDLTESELRRIMQKPTDLLMSIPMKYLKFSEDYRPPYIGTFTKSLDRRAMSKLCRRPLSRELPNTDYDDDSEAEWEEPGEGEDLDSEGEEEAGEDEEDNEMEGFLDDENDVVKKRPLLGDLEPICSGICWEDLENEDSKLADLDVLDPSLFKLDILMENPRLPIDPYSTSYWAPSTSINIVNASPHVTGTLMEPPRIPLHPINRQNTLLGPSSAATGIKHAGSDAMAHMQPPKGLKRLIPPELLEDFKKVVDGNQLTKLGLLEVLKKQFPKQPKAAIRDTLDTYAERIGAKEAEKKWVLKSVS</sequence>
<evidence type="ECO:0000256" key="7">
    <source>
        <dbReference type="SAM" id="MobiDB-lite"/>
    </source>
</evidence>
<dbReference type="GO" id="GO:0006260">
    <property type="term" value="P:DNA replication"/>
    <property type="evidence" value="ECO:0007669"/>
    <property type="project" value="UniProtKB-KW"/>
</dbReference>
<dbReference type="Pfam" id="PF12253">
    <property type="entry name" value="CAF1A_dimeriz"/>
    <property type="match status" value="1"/>
</dbReference>
<keyword evidence="3" id="KW-0227">DNA damage</keyword>
<keyword evidence="6" id="KW-0539">Nucleus</keyword>
<dbReference type="InterPro" id="IPR048800">
    <property type="entry name" value="Cac1-like_C"/>
</dbReference>
<dbReference type="PANTHER" id="PTHR15272">
    <property type="entry name" value="CHROMATIN ASSEMBLY FACTOR 1 SUBUNIT A CAF-1 SUBUNIT A"/>
    <property type="match status" value="1"/>
</dbReference>
<dbReference type="OrthoDB" id="79480at2759"/>
<dbReference type="InterPro" id="IPR021644">
    <property type="entry name" value="CAF-1_p150_acidic"/>
</dbReference>
<dbReference type="GO" id="GO:0006334">
    <property type="term" value="P:nucleosome assembly"/>
    <property type="evidence" value="ECO:0007669"/>
    <property type="project" value="TreeGrafter"/>
</dbReference>
<feature type="compositionally biased region" description="Low complexity" evidence="7">
    <location>
        <begin position="50"/>
        <end position="71"/>
    </location>
</feature>
<dbReference type="Pfam" id="PF21796">
    <property type="entry name" value="Cac1_C"/>
    <property type="match status" value="1"/>
</dbReference>
<proteinExistence type="predicted"/>
<feature type="compositionally biased region" description="Polar residues" evidence="7">
    <location>
        <begin position="22"/>
        <end position="38"/>
    </location>
</feature>
<evidence type="ECO:0000256" key="6">
    <source>
        <dbReference type="ARBA" id="ARBA00023242"/>
    </source>
</evidence>
<dbReference type="GO" id="GO:0005634">
    <property type="term" value="C:nucleus"/>
    <property type="evidence" value="ECO:0007669"/>
    <property type="project" value="UniProtKB-SubCell"/>
</dbReference>
<feature type="compositionally biased region" description="Polar residues" evidence="7">
    <location>
        <begin position="180"/>
        <end position="204"/>
    </location>
</feature>
<comment type="caution">
    <text evidence="11">The sequence shown here is derived from an EMBL/GenBank/DDBJ whole genome shotgun (WGS) entry which is preliminary data.</text>
</comment>
<dbReference type="PANTHER" id="PTHR15272:SF0">
    <property type="entry name" value="CHROMATIN ASSEMBLY FACTOR 1 SUBUNIT A"/>
    <property type="match status" value="1"/>
</dbReference>
<keyword evidence="2" id="KW-0235">DNA replication</keyword>
<dbReference type="AlphaFoldDB" id="A0A8H3FV68"/>
<evidence type="ECO:0008006" key="13">
    <source>
        <dbReference type="Google" id="ProtNLM"/>
    </source>
</evidence>
<dbReference type="Proteomes" id="UP000664534">
    <property type="component" value="Unassembled WGS sequence"/>
</dbReference>
<evidence type="ECO:0000259" key="8">
    <source>
        <dbReference type="Pfam" id="PF11600"/>
    </source>
</evidence>
<gene>
    <name evidence="11" type="ORF">IMSHALPRED_008241</name>
</gene>
<name>A0A8H3FV68_9LECA</name>
<evidence type="ECO:0000256" key="4">
    <source>
        <dbReference type="ARBA" id="ARBA00023186"/>
    </source>
</evidence>
<dbReference type="EMBL" id="CAJPDT010000058">
    <property type="protein sequence ID" value="CAF9930645.1"/>
    <property type="molecule type" value="Genomic_DNA"/>
</dbReference>
<feature type="domain" description="Chromatin assembly factor 1 subunit A dimerization" evidence="9">
    <location>
        <begin position="344"/>
        <end position="418"/>
    </location>
</feature>
<feature type="compositionally biased region" description="Acidic residues" evidence="7">
    <location>
        <begin position="385"/>
        <end position="422"/>
    </location>
</feature>
<feature type="region of interest" description="Disordered" evidence="7">
    <location>
        <begin position="1"/>
        <end position="228"/>
    </location>
</feature>
<organism evidence="11 12">
    <name type="scientific">Imshaugia aleurites</name>
    <dbReference type="NCBI Taxonomy" id="172621"/>
    <lineage>
        <taxon>Eukaryota</taxon>
        <taxon>Fungi</taxon>
        <taxon>Dikarya</taxon>
        <taxon>Ascomycota</taxon>
        <taxon>Pezizomycotina</taxon>
        <taxon>Lecanoromycetes</taxon>
        <taxon>OSLEUM clade</taxon>
        <taxon>Lecanoromycetidae</taxon>
        <taxon>Lecanorales</taxon>
        <taxon>Lecanorineae</taxon>
        <taxon>Parmeliaceae</taxon>
        <taxon>Imshaugia</taxon>
    </lineage>
</organism>